<evidence type="ECO:0000313" key="5">
    <source>
        <dbReference type="Proteomes" id="UP000266934"/>
    </source>
</evidence>
<dbReference type="SUPFAM" id="SSF158472">
    <property type="entry name" value="HAMP domain-like"/>
    <property type="match status" value="1"/>
</dbReference>
<keyword evidence="2" id="KW-0812">Transmembrane</keyword>
<dbReference type="GO" id="GO:0016791">
    <property type="term" value="F:phosphatase activity"/>
    <property type="evidence" value="ECO:0007669"/>
    <property type="project" value="TreeGrafter"/>
</dbReference>
<dbReference type="Proteomes" id="UP000266934">
    <property type="component" value="Chromosome"/>
</dbReference>
<dbReference type="GO" id="GO:0016020">
    <property type="term" value="C:membrane"/>
    <property type="evidence" value="ECO:0007669"/>
    <property type="project" value="InterPro"/>
</dbReference>
<dbReference type="KEGG" id="blag:BLTE_16820"/>
<dbReference type="PROSITE" id="PS50885">
    <property type="entry name" value="HAMP"/>
    <property type="match status" value="1"/>
</dbReference>
<accession>A0A348G0B4</accession>
<dbReference type="EMBL" id="AP018907">
    <property type="protein sequence ID" value="BBF92997.1"/>
    <property type="molecule type" value="Genomic_DNA"/>
</dbReference>
<evidence type="ECO:0000313" key="4">
    <source>
        <dbReference type="EMBL" id="BBF92997.1"/>
    </source>
</evidence>
<dbReference type="InterPro" id="IPR036457">
    <property type="entry name" value="PPM-type-like_dom_sf"/>
</dbReference>
<feature type="transmembrane region" description="Helical" evidence="2">
    <location>
        <begin position="325"/>
        <end position="347"/>
    </location>
</feature>
<dbReference type="Gene3D" id="3.60.40.10">
    <property type="entry name" value="PPM-type phosphatase domain"/>
    <property type="match status" value="1"/>
</dbReference>
<evidence type="ECO:0000256" key="2">
    <source>
        <dbReference type="SAM" id="Phobius"/>
    </source>
</evidence>
<name>A0A348G0B4_9HYPH</name>
<dbReference type="GO" id="GO:0007165">
    <property type="term" value="P:signal transduction"/>
    <property type="evidence" value="ECO:0007669"/>
    <property type="project" value="InterPro"/>
</dbReference>
<reference evidence="4 5" key="1">
    <citation type="submission" date="2018-08" db="EMBL/GenBank/DDBJ databases">
        <title>Complete genome sequencing of Blastochloris tepida GI.</title>
        <authorList>
            <person name="Tsukatani Y."/>
            <person name="Mori H."/>
        </authorList>
    </citation>
    <scope>NUCLEOTIDE SEQUENCE [LARGE SCALE GENOMIC DNA]</scope>
    <source>
        <strain evidence="4 5">GI</strain>
    </source>
</reference>
<keyword evidence="5" id="KW-1185">Reference proteome</keyword>
<dbReference type="SMART" id="SM00304">
    <property type="entry name" value="HAMP"/>
    <property type="match status" value="1"/>
</dbReference>
<sequence length="687" mass="73680">MTSVLAHTNSPSLGFLGGLRGRTTAVLLVVALASIALAGGLGWVIVANLRSDLGTALARDNAQRTQQRTEAELGREIALAQRLADSTVTREWLEDDSDPVKKARFIREAEGFRRAFAGRGYFVAAAPTLHYYYVDESRAPEPELGYTISANEPNNTWYFAALARPDGVAINVDRNTHFGVTNVWINVTARDETGRVYGVVGTGIELKRFLADVLASPDAGVVTMLVNDDGVIIAHPDISRMAFDRASGAATDKTIYRMAGDRAAAEALRADLARVRDAPGQVTTRVLTIDGATHAVAMTYVKALRASVVTLVDPKAVAALRSGPVLTVALSATAVLILALLGAVLGFDRLVLRPLEALTASVRRLARGEYLGRPASPRHDEIGELERAFDDMAKRVRAHSEHLEGLVAERTSALAEANRRIVDTHRALTDSIGYAGLIQKAVLPGRGEPERLPAGCAVLWRPRDVLGGDFYLCYQRGDARVFGVADCAGHGVPGACMTMLGHGALQVALRDTPWDDPAAVLTRVDQLMREALPDGGARGAPATNMDLGLVFADLARERVVFAGAHIDLFVAEPGTCERIPGGRRSLNDRRSGRFDNTVLDIGANRTFLLTTDGLLDQAGGTEGFGFGAERFVAWAASAASLPIEAVGVALEREFDDYRGPVGQRDDVTVLAFRLDATRPPADPEKER</sequence>
<evidence type="ECO:0000259" key="3">
    <source>
        <dbReference type="PROSITE" id="PS50885"/>
    </source>
</evidence>
<dbReference type="Gene3D" id="6.10.340.10">
    <property type="match status" value="1"/>
</dbReference>
<keyword evidence="2" id="KW-0472">Membrane</keyword>
<dbReference type="PANTHER" id="PTHR43156">
    <property type="entry name" value="STAGE II SPORULATION PROTEIN E-RELATED"/>
    <property type="match status" value="1"/>
</dbReference>
<organism evidence="4 5">
    <name type="scientific">Blastochloris tepida</name>
    <dbReference type="NCBI Taxonomy" id="2233851"/>
    <lineage>
        <taxon>Bacteria</taxon>
        <taxon>Pseudomonadati</taxon>
        <taxon>Pseudomonadota</taxon>
        <taxon>Alphaproteobacteria</taxon>
        <taxon>Hyphomicrobiales</taxon>
        <taxon>Blastochloridaceae</taxon>
        <taxon>Blastochloris</taxon>
    </lineage>
</organism>
<dbReference type="CDD" id="cd06225">
    <property type="entry name" value="HAMP"/>
    <property type="match status" value="1"/>
</dbReference>
<proteinExistence type="predicted"/>
<protein>
    <recommendedName>
        <fullName evidence="3">HAMP domain-containing protein</fullName>
    </recommendedName>
</protein>
<feature type="domain" description="HAMP" evidence="3">
    <location>
        <begin position="349"/>
        <end position="401"/>
    </location>
</feature>
<dbReference type="RefSeq" id="WP_126399280.1">
    <property type="nucleotide sequence ID" value="NZ_AP018907.1"/>
</dbReference>
<dbReference type="InterPro" id="IPR052016">
    <property type="entry name" value="Bact_Sigma-Reg"/>
</dbReference>
<dbReference type="OrthoDB" id="9812260at2"/>
<dbReference type="PANTHER" id="PTHR43156:SF9">
    <property type="entry name" value="HAMP DOMAIN-CONTAINING PROTEIN"/>
    <property type="match status" value="1"/>
</dbReference>
<dbReference type="InterPro" id="IPR003660">
    <property type="entry name" value="HAMP_dom"/>
</dbReference>
<keyword evidence="1" id="KW-0378">Hydrolase</keyword>
<keyword evidence="2" id="KW-1133">Transmembrane helix</keyword>
<dbReference type="Pfam" id="PF00672">
    <property type="entry name" value="HAMP"/>
    <property type="match status" value="1"/>
</dbReference>
<evidence type="ECO:0000256" key="1">
    <source>
        <dbReference type="ARBA" id="ARBA00022801"/>
    </source>
</evidence>
<feature type="transmembrane region" description="Helical" evidence="2">
    <location>
        <begin position="25"/>
        <end position="49"/>
    </location>
</feature>
<dbReference type="Pfam" id="PF07228">
    <property type="entry name" value="SpoIIE"/>
    <property type="match status" value="1"/>
</dbReference>
<dbReference type="InterPro" id="IPR001932">
    <property type="entry name" value="PPM-type_phosphatase-like_dom"/>
</dbReference>
<gene>
    <name evidence="4" type="ORF">BLTE_16820</name>
</gene>
<dbReference type="SMART" id="SM00331">
    <property type="entry name" value="PP2C_SIG"/>
    <property type="match status" value="1"/>
</dbReference>
<dbReference type="AlphaFoldDB" id="A0A348G0B4"/>